<keyword evidence="3 8" id="KW-0418">Kinase</keyword>
<keyword evidence="1" id="KW-0808">Transferase</keyword>
<evidence type="ECO:0000256" key="6">
    <source>
        <dbReference type="SAM" id="Phobius"/>
    </source>
</evidence>
<evidence type="ECO:0000313" key="8">
    <source>
        <dbReference type="EMBL" id="EDM28569.1"/>
    </source>
</evidence>
<evidence type="ECO:0000256" key="5">
    <source>
        <dbReference type="PROSITE-ProRule" id="PRU10141"/>
    </source>
</evidence>
<keyword evidence="4 5" id="KW-0067">ATP-binding</keyword>
<evidence type="ECO:0000256" key="2">
    <source>
        <dbReference type="ARBA" id="ARBA00022741"/>
    </source>
</evidence>
<dbReference type="Gene3D" id="3.30.200.20">
    <property type="entry name" value="Phosphorylase Kinase, domain 1"/>
    <property type="match status" value="1"/>
</dbReference>
<keyword evidence="2 5" id="KW-0547">Nucleotide-binding</keyword>
<evidence type="ECO:0000256" key="4">
    <source>
        <dbReference type="ARBA" id="ARBA00022840"/>
    </source>
</evidence>
<dbReference type="PANTHER" id="PTHR43289">
    <property type="entry name" value="MITOGEN-ACTIVATED PROTEIN KINASE KINASE KINASE 20-RELATED"/>
    <property type="match status" value="1"/>
</dbReference>
<feature type="transmembrane region" description="Helical" evidence="6">
    <location>
        <begin position="334"/>
        <end position="357"/>
    </location>
</feature>
<keyword evidence="9" id="KW-1185">Reference proteome</keyword>
<evidence type="ECO:0000256" key="3">
    <source>
        <dbReference type="ARBA" id="ARBA00022777"/>
    </source>
</evidence>
<feature type="binding site" evidence="5">
    <location>
        <position position="69"/>
    </location>
    <ligand>
        <name>ATP</name>
        <dbReference type="ChEBI" id="CHEBI:30616"/>
    </ligand>
</feature>
<evidence type="ECO:0000259" key="7">
    <source>
        <dbReference type="PROSITE" id="PS50011"/>
    </source>
</evidence>
<evidence type="ECO:0000313" key="9">
    <source>
        <dbReference type="Proteomes" id="UP000004947"/>
    </source>
</evidence>
<dbReference type="GO" id="GO:0004674">
    <property type="term" value="F:protein serine/threonine kinase activity"/>
    <property type="evidence" value="ECO:0007669"/>
    <property type="project" value="TreeGrafter"/>
</dbReference>
<keyword evidence="6" id="KW-0812">Transmembrane</keyword>
<dbReference type="PANTHER" id="PTHR43289:SF6">
    <property type="entry name" value="SERINE_THREONINE-PROTEIN KINASE NEKL-3"/>
    <property type="match status" value="1"/>
</dbReference>
<dbReference type="Gene3D" id="1.10.510.10">
    <property type="entry name" value="Transferase(Phosphotransferase) domain 1"/>
    <property type="match status" value="1"/>
</dbReference>
<dbReference type="EMBL" id="ABCK01000004">
    <property type="protein sequence ID" value="EDM28569.1"/>
    <property type="molecule type" value="Genomic_DNA"/>
</dbReference>
<dbReference type="Proteomes" id="UP000004947">
    <property type="component" value="Unassembled WGS sequence"/>
</dbReference>
<dbReference type="eggNOG" id="COG0515">
    <property type="taxonomic scope" value="Bacteria"/>
</dbReference>
<dbReference type="InterPro" id="IPR017441">
    <property type="entry name" value="Protein_kinase_ATP_BS"/>
</dbReference>
<dbReference type="GO" id="GO:0005524">
    <property type="term" value="F:ATP binding"/>
    <property type="evidence" value="ECO:0007669"/>
    <property type="project" value="UniProtKB-UniRule"/>
</dbReference>
<dbReference type="STRING" id="313628.LNTAR_08369"/>
<dbReference type="PROSITE" id="PS00107">
    <property type="entry name" value="PROTEIN_KINASE_ATP"/>
    <property type="match status" value="1"/>
</dbReference>
<dbReference type="PROSITE" id="PS50011">
    <property type="entry name" value="PROTEIN_KINASE_DOM"/>
    <property type="match status" value="1"/>
</dbReference>
<proteinExistence type="predicted"/>
<dbReference type="SMART" id="SM00220">
    <property type="entry name" value="S_TKc"/>
    <property type="match status" value="1"/>
</dbReference>
<accession>A6DHR5</accession>
<dbReference type="AlphaFoldDB" id="A6DHR5"/>
<dbReference type="OrthoDB" id="6111975at2"/>
<reference evidence="8 9" key="1">
    <citation type="journal article" date="2010" name="J. Bacteriol.">
        <title>Genome sequence of Lentisphaera araneosa HTCC2155T, the type species of the order Lentisphaerales in the phylum Lentisphaerae.</title>
        <authorList>
            <person name="Thrash J.C."/>
            <person name="Cho J.C."/>
            <person name="Vergin K.L."/>
            <person name="Morris R.M."/>
            <person name="Giovannoni S.J."/>
        </authorList>
    </citation>
    <scope>NUCLEOTIDE SEQUENCE [LARGE SCALE GENOMIC DNA]</scope>
    <source>
        <strain evidence="8 9">HTCC2155</strain>
    </source>
</reference>
<dbReference type="InterPro" id="IPR011009">
    <property type="entry name" value="Kinase-like_dom_sf"/>
</dbReference>
<keyword evidence="6" id="KW-1133">Transmembrane helix</keyword>
<dbReference type="Pfam" id="PF00069">
    <property type="entry name" value="Pkinase"/>
    <property type="match status" value="1"/>
</dbReference>
<dbReference type="InterPro" id="IPR000719">
    <property type="entry name" value="Prot_kinase_dom"/>
</dbReference>
<organism evidence="8 9">
    <name type="scientific">Lentisphaera araneosa HTCC2155</name>
    <dbReference type="NCBI Taxonomy" id="313628"/>
    <lineage>
        <taxon>Bacteria</taxon>
        <taxon>Pseudomonadati</taxon>
        <taxon>Lentisphaerota</taxon>
        <taxon>Lentisphaeria</taxon>
        <taxon>Lentisphaerales</taxon>
        <taxon>Lentisphaeraceae</taxon>
        <taxon>Lentisphaera</taxon>
    </lineage>
</organism>
<dbReference type="CDD" id="cd14014">
    <property type="entry name" value="STKc_PknB_like"/>
    <property type="match status" value="1"/>
</dbReference>
<sequence>MEEGQTIYHKELAEDDFHSSSQDHDYLDVFDTLPELNDRYRVRKIIGRGGNSTIVKARDLQLGRSVALKILKDQYKKKVKVSQRFINEALIMAYMQHPGIIPVYNLGKIGNNDVFYSMPIITGKTLRELYEDHNLKDLLKIFKTTCHTLAYAHEHNIIHRDIKPENIMMDEYQRVLLLDWGLARNLNEQEPQHDPMPEEKEMSRFEDKGDIRLTMNGEISGTPAYMAPEQTLGLGRSTSRGTDVFAMGIILYEILYGTHPFTREDSTNFRQIFNEIKNTTPHFPKRGRGGSLIHPSLVKICRRCLDKIPDQRYQDAIHLSEELDSFHKKIKKNALIKALLLICLFALCSSVTIFLYLNNYKTEVVKKDIQMCCMMLNRTKPSEEALNAVRLKLQMHKNDLHKADKKNLKFIVGRLQDLKSRGHQFESSLEILQKGALLP</sequence>
<keyword evidence="6" id="KW-0472">Membrane</keyword>
<gene>
    <name evidence="8" type="ORF">LNTAR_08369</name>
</gene>
<dbReference type="InterPro" id="IPR008271">
    <property type="entry name" value="Ser/Thr_kinase_AS"/>
</dbReference>
<dbReference type="SUPFAM" id="SSF56112">
    <property type="entry name" value="Protein kinase-like (PK-like)"/>
    <property type="match status" value="1"/>
</dbReference>
<name>A6DHR5_9BACT</name>
<dbReference type="RefSeq" id="WP_007277450.1">
    <property type="nucleotide sequence ID" value="NZ_ABCK01000004.1"/>
</dbReference>
<protein>
    <submittedName>
        <fullName evidence="8">Serine/threonine-protein kinase</fullName>
    </submittedName>
</protein>
<dbReference type="PROSITE" id="PS00108">
    <property type="entry name" value="PROTEIN_KINASE_ST"/>
    <property type="match status" value="1"/>
</dbReference>
<feature type="domain" description="Protein kinase" evidence="7">
    <location>
        <begin position="40"/>
        <end position="330"/>
    </location>
</feature>
<comment type="caution">
    <text evidence="8">The sequence shown here is derived from an EMBL/GenBank/DDBJ whole genome shotgun (WGS) entry which is preliminary data.</text>
</comment>
<evidence type="ECO:0000256" key="1">
    <source>
        <dbReference type="ARBA" id="ARBA00022679"/>
    </source>
</evidence>